<comment type="caution">
    <text evidence="2">The sequence shown here is derived from an EMBL/GenBank/DDBJ whole genome shotgun (WGS) entry which is preliminary data.</text>
</comment>
<dbReference type="Proteomes" id="UP000319801">
    <property type="component" value="Unassembled WGS sequence"/>
</dbReference>
<dbReference type="Pfam" id="PF06031">
    <property type="entry name" value="SERTA"/>
    <property type="match status" value="1"/>
</dbReference>
<evidence type="ECO:0000259" key="1">
    <source>
        <dbReference type="PROSITE" id="PS51053"/>
    </source>
</evidence>
<reference evidence="2 3" key="1">
    <citation type="journal article" date="2019" name="Genome Biol. Evol.">
        <title>Whole-Genome Sequencing of the Giant Devil Catfish, Bagarius yarrelli.</title>
        <authorList>
            <person name="Jiang W."/>
            <person name="Lv Y."/>
            <person name="Cheng L."/>
            <person name="Yang K."/>
            <person name="Chao B."/>
            <person name="Wang X."/>
            <person name="Li Y."/>
            <person name="Pan X."/>
            <person name="You X."/>
            <person name="Zhang Y."/>
            <person name="Yang J."/>
            <person name="Li J."/>
            <person name="Zhang X."/>
            <person name="Liu S."/>
            <person name="Sun C."/>
            <person name="Yang J."/>
            <person name="Shi Q."/>
        </authorList>
    </citation>
    <scope>NUCLEOTIDE SEQUENCE [LARGE SCALE GENOMIC DNA]</scope>
    <source>
        <strain evidence="2">JWS20170419001</strain>
        <tissue evidence="2">Muscle</tissue>
    </source>
</reference>
<evidence type="ECO:0000313" key="2">
    <source>
        <dbReference type="EMBL" id="TST98534.1"/>
    </source>
</evidence>
<keyword evidence="3" id="KW-1185">Reference proteome</keyword>
<proteinExistence type="predicted"/>
<gene>
    <name evidence="2" type="ORF">Baya_12613</name>
</gene>
<dbReference type="InterPro" id="IPR009263">
    <property type="entry name" value="SERTA_dom"/>
</dbReference>
<name>A0A556V4C5_BAGYA</name>
<feature type="domain" description="SERTA" evidence="1">
    <location>
        <begin position="84"/>
        <end position="130"/>
    </location>
</feature>
<accession>A0A556V4C5</accession>
<dbReference type="AlphaFoldDB" id="A0A556V4C5"/>
<dbReference type="GO" id="GO:0005634">
    <property type="term" value="C:nucleus"/>
    <property type="evidence" value="ECO:0007669"/>
    <property type="project" value="InterPro"/>
</dbReference>
<dbReference type="EMBL" id="VCAZ01000114">
    <property type="protein sequence ID" value="TST98534.1"/>
    <property type="molecule type" value="Genomic_DNA"/>
</dbReference>
<evidence type="ECO:0000313" key="3">
    <source>
        <dbReference type="Proteomes" id="UP000319801"/>
    </source>
</evidence>
<dbReference type="OrthoDB" id="5976204at2759"/>
<dbReference type="PANTHER" id="PTHR14272:SF4">
    <property type="entry name" value="SERTA DOMAIN-CONTAINING PROTEIN 4"/>
    <property type="match status" value="1"/>
</dbReference>
<protein>
    <submittedName>
        <fullName evidence="2">SERTA domain-containing protein 4</fullName>
    </submittedName>
</protein>
<dbReference type="InterPro" id="IPR029708">
    <property type="entry name" value="SERTAD4"/>
</dbReference>
<dbReference type="PROSITE" id="PS51053">
    <property type="entry name" value="SERTA"/>
    <property type="match status" value="1"/>
</dbReference>
<organism evidence="2 3">
    <name type="scientific">Bagarius yarrelli</name>
    <name type="common">Goonch</name>
    <name type="synonym">Bagrus yarrelli</name>
    <dbReference type="NCBI Taxonomy" id="175774"/>
    <lineage>
        <taxon>Eukaryota</taxon>
        <taxon>Metazoa</taxon>
        <taxon>Chordata</taxon>
        <taxon>Craniata</taxon>
        <taxon>Vertebrata</taxon>
        <taxon>Euteleostomi</taxon>
        <taxon>Actinopterygii</taxon>
        <taxon>Neopterygii</taxon>
        <taxon>Teleostei</taxon>
        <taxon>Ostariophysi</taxon>
        <taxon>Siluriformes</taxon>
        <taxon>Sisoridae</taxon>
        <taxon>Sisorinae</taxon>
        <taxon>Bagarius</taxon>
    </lineage>
</organism>
<sequence length="297" mass="33593">MNPFCDHEAEPRPTIYQPIWESEHSGPTHSPSGGDAHELHDGTACRGAAGHVTMSRIAYFKRKYVNDNAIPLNFRSYRHTVSPLLEEHNRVLHVSLDKMRFIDDPEAFLRRSVLINNLLRRLRAEILLQGAWPFMAGSNPVTLTTTPVTVHQDRSHKRLRLLHEEEEDECVSACCCFCEASRYMQLPVCVYEGDIQGSSLPSSSSVITERLEHFFKEEEEEELETDKGEELDSLCPGLDLCEASFKARERLKERETKGKMIVAVETGQQTALVLAQFETSGRGRVKGGAVKGRDFLH</sequence>
<dbReference type="PANTHER" id="PTHR14272">
    <property type="entry name" value="SERTA DOMAIN-CONTAINING PROTEIN 4"/>
    <property type="match status" value="1"/>
</dbReference>